<dbReference type="RefSeq" id="WP_030445304.1">
    <property type="nucleotide sequence ID" value="NZ_AP023354.1"/>
</dbReference>
<feature type="transmembrane region" description="Helical" evidence="2">
    <location>
        <begin position="45"/>
        <end position="63"/>
    </location>
</feature>
<evidence type="ECO:0000313" key="4">
    <source>
        <dbReference type="Proteomes" id="UP000680750"/>
    </source>
</evidence>
<evidence type="ECO:0000256" key="1">
    <source>
        <dbReference type="SAM" id="MobiDB-lite"/>
    </source>
</evidence>
<keyword evidence="2" id="KW-0812">Transmembrane</keyword>
<dbReference type="EMBL" id="AP023354">
    <property type="protein sequence ID" value="BCJ27066.1"/>
    <property type="molecule type" value="Genomic_DNA"/>
</dbReference>
<keyword evidence="2" id="KW-0472">Membrane</keyword>
<dbReference type="OrthoDB" id="5185175at2"/>
<evidence type="ECO:0000256" key="2">
    <source>
        <dbReference type="SAM" id="Phobius"/>
    </source>
</evidence>
<organism evidence="3 4">
    <name type="scientific">Actinocatenispora sera</name>
    <dbReference type="NCBI Taxonomy" id="390989"/>
    <lineage>
        <taxon>Bacteria</taxon>
        <taxon>Bacillati</taxon>
        <taxon>Actinomycetota</taxon>
        <taxon>Actinomycetes</taxon>
        <taxon>Micromonosporales</taxon>
        <taxon>Micromonosporaceae</taxon>
        <taxon>Actinocatenispora</taxon>
    </lineage>
</organism>
<proteinExistence type="predicted"/>
<accession>A0A810KXK8</accession>
<keyword evidence="4" id="KW-1185">Reference proteome</keyword>
<evidence type="ECO:0000313" key="3">
    <source>
        <dbReference type="EMBL" id="BCJ27066.1"/>
    </source>
</evidence>
<dbReference type="KEGG" id="aser:Asera_11740"/>
<dbReference type="AlphaFoldDB" id="A0A810KXK8"/>
<gene>
    <name evidence="3" type="ORF">Asera_11740</name>
</gene>
<protein>
    <submittedName>
        <fullName evidence="3">Uncharacterized protein</fullName>
    </submittedName>
</protein>
<feature type="region of interest" description="Disordered" evidence="1">
    <location>
        <begin position="147"/>
        <end position="167"/>
    </location>
</feature>
<sequence length="351" mass="37547">MNDEKLRELFIDADPVDEPPLAPGYLASTTAAADRAARRRRLRRFTVGGVAAVAALAITGLVVQPQLPGTTTARVSAASAGGGSYDPLISRLAPGWLPSGANLHERSVENRVQSLRVEKWEGDAKRIQKTDWAIELFLYPPGVKQASDGPHEHQRFGHGTKTAPVQGMPAELLGDGPAYELAWRYPSGAHAIVQIDATGTFVKAGDSPKGYHTGFGDQTTAVARRIAANLRIDGHTPLTFPFALHLPAGQHVVAASSRTMRGNDGKLTTDALLTWGTSAGMKTWSTVDVSSPARKGKPEMFTSGVYFIPNTHGFTLQASARHGDSKKLAEQVQIFGSPTDVSTWRADPVLD</sequence>
<name>A0A810KXK8_9ACTN</name>
<reference evidence="3" key="1">
    <citation type="submission" date="2020-08" db="EMBL/GenBank/DDBJ databases">
        <title>Whole genome shotgun sequence of Actinocatenispora sera NBRC 101916.</title>
        <authorList>
            <person name="Komaki H."/>
            <person name="Tamura T."/>
        </authorList>
    </citation>
    <scope>NUCLEOTIDE SEQUENCE</scope>
    <source>
        <strain evidence="3">NBRC 101916</strain>
    </source>
</reference>
<keyword evidence="2" id="KW-1133">Transmembrane helix</keyword>
<dbReference type="Proteomes" id="UP000680750">
    <property type="component" value="Chromosome"/>
</dbReference>